<dbReference type="InterPro" id="IPR023631">
    <property type="entry name" value="Amidase_dom"/>
</dbReference>
<feature type="region of interest" description="Disordered" evidence="1">
    <location>
        <begin position="535"/>
        <end position="559"/>
    </location>
</feature>
<dbReference type="Gene3D" id="3.90.1300.10">
    <property type="entry name" value="Amidase signature (AS) domain"/>
    <property type="match status" value="1"/>
</dbReference>
<proteinExistence type="predicted"/>
<dbReference type="STRING" id="98403.A0A151GG45"/>
<gene>
    <name evidence="4" type="ORF">DCS_08043</name>
</gene>
<dbReference type="EMBL" id="LAYC01000003">
    <property type="protein sequence ID" value="KYK56077.1"/>
    <property type="molecule type" value="Genomic_DNA"/>
</dbReference>
<feature type="chain" id="PRO_5007580512" evidence="2">
    <location>
        <begin position="25"/>
        <end position="559"/>
    </location>
</feature>
<dbReference type="RefSeq" id="XP_040655429.1">
    <property type="nucleotide sequence ID" value="XM_040805325.1"/>
</dbReference>
<dbReference type="GeneID" id="63720686"/>
<dbReference type="PANTHER" id="PTHR42678">
    <property type="entry name" value="AMIDASE"/>
    <property type="match status" value="1"/>
</dbReference>
<dbReference type="PANTHER" id="PTHR42678:SF34">
    <property type="entry name" value="OS04G0183300 PROTEIN"/>
    <property type="match status" value="1"/>
</dbReference>
<evidence type="ECO:0000256" key="1">
    <source>
        <dbReference type="SAM" id="MobiDB-lite"/>
    </source>
</evidence>
<dbReference type="AlphaFoldDB" id="A0A151GG45"/>
<keyword evidence="5" id="KW-1185">Reference proteome</keyword>
<evidence type="ECO:0000259" key="3">
    <source>
        <dbReference type="Pfam" id="PF01425"/>
    </source>
</evidence>
<sequence>MPSSSSLRRVVFVACAILSSYAFAENAAGRRLPLLLDATLDELRAGLDNGDFTSVDLVDAYLRRIGEVNPTLHAVNEVNSEARHVAAKRDEERRTRTGPCEHRCPPLHGIPILLKDSIATNDTMRTTAGSFALFDAKVAEDSTVVAKLRQAGAVLLGKTNLSQWCGLRSANALYGWSSVGGQTVGAYSQGQNPCGSSSGSAVAASIGLAFAALGTQTFGSIIMPASRNNIVGIKPTLGLTSRYNVIMGSERRDGIGPMARTVRDAAHVLSAIAGPDDKDQYTSAFPLPQVPNYADACDGTALRGKRIGVLRPAFRSAELAGPFDAALQTMKDAGAELVNVTKLAAGVLESRVYLGYNEVAIMSDFSSNLQEYLARLVSNPHNITSLEDLHAFTQADGRENVTDSAYWDDALSEGWSKTQPEVIEIVKNLTDVARQGLLDAFKGHENEGKLDALVTDSDGSYQVADMAGWPVMTVPLACTSMAFANEIDSETGTMNMTGPNMPFGISFVGEPWSEESLIGMAYAFEQRTKAREKVKPWASSTPKTELEHVVGKPANVTRS</sequence>
<reference evidence="4 5" key="1">
    <citation type="journal article" date="2016" name="Sci. Rep.">
        <title>Insights into Adaptations to a Near-Obligate Nematode Endoparasitic Lifestyle from the Finished Genome of Drechmeria coniospora.</title>
        <authorList>
            <person name="Zhang L."/>
            <person name="Zhou Z."/>
            <person name="Guo Q."/>
            <person name="Fokkens L."/>
            <person name="Miskei M."/>
            <person name="Pocsi I."/>
            <person name="Zhang W."/>
            <person name="Chen M."/>
            <person name="Wang L."/>
            <person name="Sun Y."/>
            <person name="Donzelli B.G."/>
            <person name="Gibson D.M."/>
            <person name="Nelson D.R."/>
            <person name="Luo J.G."/>
            <person name="Rep M."/>
            <person name="Liu H."/>
            <person name="Yang S."/>
            <person name="Wang J."/>
            <person name="Krasnoff S.B."/>
            <person name="Xu Y."/>
            <person name="Molnar I."/>
            <person name="Lin M."/>
        </authorList>
    </citation>
    <scope>NUCLEOTIDE SEQUENCE [LARGE SCALE GENOMIC DNA]</scope>
    <source>
        <strain evidence="4 5">ARSEF 6962</strain>
    </source>
</reference>
<keyword evidence="2" id="KW-0732">Signal</keyword>
<organism evidence="4 5">
    <name type="scientific">Drechmeria coniospora</name>
    <name type="common">Nematophagous fungus</name>
    <name type="synonym">Meria coniospora</name>
    <dbReference type="NCBI Taxonomy" id="98403"/>
    <lineage>
        <taxon>Eukaryota</taxon>
        <taxon>Fungi</taxon>
        <taxon>Dikarya</taxon>
        <taxon>Ascomycota</taxon>
        <taxon>Pezizomycotina</taxon>
        <taxon>Sordariomycetes</taxon>
        <taxon>Hypocreomycetidae</taxon>
        <taxon>Hypocreales</taxon>
        <taxon>Ophiocordycipitaceae</taxon>
        <taxon>Drechmeria</taxon>
    </lineage>
</organism>
<dbReference type="InParanoid" id="A0A151GG45"/>
<comment type="caution">
    <text evidence="4">The sequence shown here is derived from an EMBL/GenBank/DDBJ whole genome shotgun (WGS) entry which is preliminary data.</text>
</comment>
<protein>
    <submittedName>
        <fullName evidence="4">Amidase</fullName>
    </submittedName>
</protein>
<dbReference type="Proteomes" id="UP000076580">
    <property type="component" value="Chromosome 03"/>
</dbReference>
<name>A0A151GG45_DRECN</name>
<evidence type="ECO:0000313" key="4">
    <source>
        <dbReference type="EMBL" id="KYK56077.1"/>
    </source>
</evidence>
<dbReference type="Pfam" id="PF01425">
    <property type="entry name" value="Amidase"/>
    <property type="match status" value="1"/>
</dbReference>
<feature type="signal peptide" evidence="2">
    <location>
        <begin position="1"/>
        <end position="24"/>
    </location>
</feature>
<feature type="domain" description="Amidase" evidence="3">
    <location>
        <begin position="56"/>
        <end position="517"/>
    </location>
</feature>
<evidence type="ECO:0000256" key="2">
    <source>
        <dbReference type="SAM" id="SignalP"/>
    </source>
</evidence>
<evidence type="ECO:0000313" key="5">
    <source>
        <dbReference type="Proteomes" id="UP000076580"/>
    </source>
</evidence>
<dbReference type="InterPro" id="IPR036928">
    <property type="entry name" value="AS_sf"/>
</dbReference>
<accession>A0A151GG45</accession>
<dbReference type="SUPFAM" id="SSF75304">
    <property type="entry name" value="Amidase signature (AS) enzymes"/>
    <property type="match status" value="1"/>
</dbReference>